<dbReference type="EMBL" id="QJKJ01011143">
    <property type="protein sequence ID" value="RDX71908.1"/>
    <property type="molecule type" value="Genomic_DNA"/>
</dbReference>
<proteinExistence type="predicted"/>
<protein>
    <submittedName>
        <fullName evidence="1">Uncharacterized protein</fullName>
    </submittedName>
</protein>
<comment type="caution">
    <text evidence="1">The sequence shown here is derived from an EMBL/GenBank/DDBJ whole genome shotgun (WGS) entry which is preliminary data.</text>
</comment>
<keyword evidence="2" id="KW-1185">Reference proteome</keyword>
<feature type="non-terminal residue" evidence="1">
    <location>
        <position position="1"/>
    </location>
</feature>
<gene>
    <name evidence="1" type="ORF">CR513_48679</name>
</gene>
<dbReference type="Proteomes" id="UP000257109">
    <property type="component" value="Unassembled WGS sequence"/>
</dbReference>
<accession>A0A371F0T2</accession>
<organism evidence="1 2">
    <name type="scientific">Mucuna pruriens</name>
    <name type="common">Velvet bean</name>
    <name type="synonym">Dolichos pruriens</name>
    <dbReference type="NCBI Taxonomy" id="157652"/>
    <lineage>
        <taxon>Eukaryota</taxon>
        <taxon>Viridiplantae</taxon>
        <taxon>Streptophyta</taxon>
        <taxon>Embryophyta</taxon>
        <taxon>Tracheophyta</taxon>
        <taxon>Spermatophyta</taxon>
        <taxon>Magnoliopsida</taxon>
        <taxon>eudicotyledons</taxon>
        <taxon>Gunneridae</taxon>
        <taxon>Pentapetalae</taxon>
        <taxon>rosids</taxon>
        <taxon>fabids</taxon>
        <taxon>Fabales</taxon>
        <taxon>Fabaceae</taxon>
        <taxon>Papilionoideae</taxon>
        <taxon>50 kb inversion clade</taxon>
        <taxon>NPAAA clade</taxon>
        <taxon>indigoferoid/millettioid clade</taxon>
        <taxon>Phaseoleae</taxon>
        <taxon>Mucuna</taxon>
    </lineage>
</organism>
<reference evidence="1" key="1">
    <citation type="submission" date="2018-05" db="EMBL/GenBank/DDBJ databases">
        <title>Draft genome of Mucuna pruriens seed.</title>
        <authorList>
            <person name="Nnadi N.E."/>
            <person name="Vos R."/>
            <person name="Hasami M.H."/>
            <person name="Devisetty U.K."/>
            <person name="Aguiy J.C."/>
        </authorList>
    </citation>
    <scope>NUCLEOTIDE SEQUENCE [LARGE SCALE GENOMIC DNA]</scope>
    <source>
        <strain evidence="1">JCA_2017</strain>
    </source>
</reference>
<dbReference type="AlphaFoldDB" id="A0A371F0T2"/>
<dbReference type="OrthoDB" id="10583346at2759"/>
<evidence type="ECO:0000313" key="1">
    <source>
        <dbReference type="EMBL" id="RDX71908.1"/>
    </source>
</evidence>
<sequence length="215" mass="23087">MSLPIEATAKRVLSIETPIGVPWKLPPFKALFLATSIKGFTTEATPDPTAVPFTRATPSLGFNSKNPECRPAKWKASLALRDSPEGPTALLFRLPVSNAAISPNHFLLKSKALLSSPVGGSTKAGGNTINGSAFVNWQLESTPGLAESERSTLACKLWLATAATCDIVSVWPPPTQITAFRYSATIRFTSSKWLPFSESAASPHFRGILQTEMDE</sequence>
<name>A0A371F0T2_MUCPR</name>
<evidence type="ECO:0000313" key="2">
    <source>
        <dbReference type="Proteomes" id="UP000257109"/>
    </source>
</evidence>